<dbReference type="AlphaFoldDB" id="A0A918DPW9"/>
<name>A0A918DPW9_9GAMM</name>
<gene>
    <name evidence="4" type="ORF">GCM10011348_12020</name>
</gene>
<dbReference type="EMBL" id="BMLT01000003">
    <property type="protein sequence ID" value="GGO78944.1"/>
    <property type="molecule type" value="Genomic_DNA"/>
</dbReference>
<dbReference type="Pfam" id="PF13519">
    <property type="entry name" value="VWA_2"/>
    <property type="match status" value="1"/>
</dbReference>
<keyword evidence="2" id="KW-0812">Transmembrane</keyword>
<dbReference type="RefSeq" id="WP_188859476.1">
    <property type="nucleotide sequence ID" value="NZ_BMLT01000003.1"/>
</dbReference>
<keyword evidence="5" id="KW-1185">Reference proteome</keyword>
<protein>
    <submittedName>
        <fullName evidence="4">Transporter</fullName>
    </submittedName>
</protein>
<feature type="transmembrane region" description="Helical" evidence="2">
    <location>
        <begin position="295"/>
        <end position="311"/>
    </location>
</feature>
<evidence type="ECO:0000313" key="5">
    <source>
        <dbReference type="Proteomes" id="UP000599578"/>
    </source>
</evidence>
<organism evidence="4 5">
    <name type="scientific">Marinobacterium nitratireducens</name>
    <dbReference type="NCBI Taxonomy" id="518897"/>
    <lineage>
        <taxon>Bacteria</taxon>
        <taxon>Pseudomonadati</taxon>
        <taxon>Pseudomonadota</taxon>
        <taxon>Gammaproteobacteria</taxon>
        <taxon>Oceanospirillales</taxon>
        <taxon>Oceanospirillaceae</taxon>
        <taxon>Marinobacterium</taxon>
    </lineage>
</organism>
<dbReference type="SUPFAM" id="SSF48452">
    <property type="entry name" value="TPR-like"/>
    <property type="match status" value="1"/>
</dbReference>
<feature type="domain" description="VWFA" evidence="3">
    <location>
        <begin position="103"/>
        <end position="207"/>
    </location>
</feature>
<evidence type="ECO:0000259" key="3">
    <source>
        <dbReference type="Pfam" id="PF13519"/>
    </source>
</evidence>
<evidence type="ECO:0000256" key="1">
    <source>
        <dbReference type="SAM" id="MobiDB-lite"/>
    </source>
</evidence>
<evidence type="ECO:0000313" key="4">
    <source>
        <dbReference type="EMBL" id="GGO78944.1"/>
    </source>
</evidence>
<dbReference type="Gene3D" id="3.40.50.410">
    <property type="entry name" value="von Willebrand factor, type A domain"/>
    <property type="match status" value="1"/>
</dbReference>
<reference evidence="4 5" key="1">
    <citation type="journal article" date="2014" name="Int. J. Syst. Evol. Microbiol.">
        <title>Complete genome sequence of Corynebacterium casei LMG S-19264T (=DSM 44701T), isolated from a smear-ripened cheese.</title>
        <authorList>
            <consortium name="US DOE Joint Genome Institute (JGI-PGF)"/>
            <person name="Walter F."/>
            <person name="Albersmeier A."/>
            <person name="Kalinowski J."/>
            <person name="Ruckert C."/>
        </authorList>
    </citation>
    <scope>NUCLEOTIDE SEQUENCE [LARGE SCALE GENOMIC DNA]</scope>
    <source>
        <strain evidence="4 5">CGMCC 1.7286</strain>
    </source>
</reference>
<dbReference type="InterPro" id="IPR011990">
    <property type="entry name" value="TPR-like_helical_dom_sf"/>
</dbReference>
<feature type="transmembrane region" description="Helical" evidence="2">
    <location>
        <begin position="20"/>
        <end position="36"/>
    </location>
</feature>
<dbReference type="PANTHER" id="PTHR22550:SF14">
    <property type="entry name" value="VWFA DOMAIN-CONTAINING PROTEIN"/>
    <property type="match status" value="1"/>
</dbReference>
<accession>A0A918DPW9</accession>
<dbReference type="InterPro" id="IPR036465">
    <property type="entry name" value="vWFA_dom_sf"/>
</dbReference>
<keyword evidence="2" id="KW-0472">Membrane</keyword>
<dbReference type="Proteomes" id="UP000599578">
    <property type="component" value="Unassembled WGS sequence"/>
</dbReference>
<comment type="caution">
    <text evidence="4">The sequence shown here is derived from an EMBL/GenBank/DDBJ whole genome shotgun (WGS) entry which is preliminary data.</text>
</comment>
<dbReference type="SUPFAM" id="SSF53300">
    <property type="entry name" value="vWA-like"/>
    <property type="match status" value="1"/>
</dbReference>
<proteinExistence type="predicted"/>
<dbReference type="InterPro" id="IPR002035">
    <property type="entry name" value="VWF_A"/>
</dbReference>
<evidence type="ECO:0000256" key="2">
    <source>
        <dbReference type="SAM" id="Phobius"/>
    </source>
</evidence>
<dbReference type="PANTHER" id="PTHR22550">
    <property type="entry name" value="SPORE GERMINATION PROTEIN"/>
    <property type="match status" value="1"/>
</dbReference>
<sequence>MIDLTGLQSFAHQFHFLRPWWLLALLPFVWLYYLQYRSSARESGWQAKLPAHLRRALTVDGSGWKRRLPLHLLSLNTLLVCIVCAGPTWKQEPSPFNEDRTPLIILLDSSEAMLQTDVAPDRLTRAKQKILDLLQLRTGGQTALIAYAGSAHLAMPLTTDTAVFEPMLEALSPQLMPRAGKNSADALPLLEGLLGQSDVPGTVLLISNDITSASLARLGGFFADTPHQLLILAMGDRNGSSVLPLRLDRLGELADLASGQLRQVSIDDADIRWIKRRVEYHRALNLESDVPWQDMGYYLLFPILLLMLLWFRRGWVVQWVLFGLTIQGLMLHPVPALAQDAAPTSSAATAQASLTDRARQLWMDLWLTPDQQGQWYFNRGDYLDAARHFEDPLHKGVAFYYAAHYAEAHAIFMQSGDRIMAFNAANALARQREYLAARTLLRELVERYPDYGDARHNLALIEALIAEINRLSESQSKGPDATMEGSFELGDQPQTAEGAEEQVAEEKMIAERPSVEQLLADQALADKWLERVEVDPGAFLKSKFGIQYRQRMEQ</sequence>
<dbReference type="InterPro" id="IPR050768">
    <property type="entry name" value="UPF0353/GerABKA_families"/>
</dbReference>
<dbReference type="Gene3D" id="1.25.40.10">
    <property type="entry name" value="Tetratricopeptide repeat domain"/>
    <property type="match status" value="1"/>
</dbReference>
<keyword evidence="2" id="KW-1133">Transmembrane helix</keyword>
<feature type="region of interest" description="Disordered" evidence="1">
    <location>
        <begin position="474"/>
        <end position="507"/>
    </location>
</feature>